<evidence type="ECO:0000259" key="5">
    <source>
        <dbReference type="SMART" id="SM00856"/>
    </source>
</evidence>
<dbReference type="Proteomes" id="UP000594263">
    <property type="component" value="Unplaced"/>
</dbReference>
<feature type="domain" description="Pectinesterase inhibitor" evidence="5">
    <location>
        <begin position="33"/>
        <end position="139"/>
    </location>
</feature>
<dbReference type="Gene3D" id="1.20.140.40">
    <property type="entry name" value="Invertase/pectin methylesterase inhibitor family protein"/>
    <property type="match status" value="1"/>
</dbReference>
<dbReference type="AlphaFoldDB" id="A0A7N0ZXZ8"/>
<evidence type="ECO:0000256" key="1">
    <source>
        <dbReference type="ARBA" id="ARBA00022729"/>
    </source>
</evidence>
<dbReference type="Pfam" id="PF04043">
    <property type="entry name" value="PMEI"/>
    <property type="match status" value="1"/>
</dbReference>
<dbReference type="InterPro" id="IPR006501">
    <property type="entry name" value="Pectinesterase_inhib_dom"/>
</dbReference>
<protein>
    <recommendedName>
        <fullName evidence="5">Pectinesterase inhibitor domain-containing protein</fullName>
    </recommendedName>
</protein>
<feature type="chain" id="PRO_5029734840" description="Pectinesterase inhibitor domain-containing protein" evidence="4">
    <location>
        <begin position="23"/>
        <end position="140"/>
    </location>
</feature>
<feature type="signal peptide" evidence="4">
    <location>
        <begin position="1"/>
        <end position="22"/>
    </location>
</feature>
<name>A0A7N0ZXZ8_KALFE</name>
<dbReference type="GO" id="GO:0004857">
    <property type="term" value="F:enzyme inhibitor activity"/>
    <property type="evidence" value="ECO:0007669"/>
    <property type="project" value="InterPro"/>
</dbReference>
<evidence type="ECO:0000313" key="7">
    <source>
        <dbReference type="Proteomes" id="UP000594263"/>
    </source>
</evidence>
<sequence>MKCGGSLMTMLIPIFLSSLILMGEFGDRSYVTADETLITSTCSQTPYEDLCVSALKSDRRSASADTAGLARILVDKFSAKTKLAIRVVNQRVKTAKDPRVVRALRQCGEVYKAVMVADVPMAIEALTKGDPKFASTVDLC</sequence>
<dbReference type="EnsemblPlants" id="Kaladp0048s0054.1.v1.1">
    <property type="protein sequence ID" value="Kaladp0048s0054.1.v1.1.CDS.1"/>
    <property type="gene ID" value="Kaladp0048s0054.v1.1"/>
</dbReference>
<keyword evidence="2" id="KW-1015">Disulfide bond</keyword>
<comment type="similarity">
    <text evidence="3">Belongs to the PMEI family.</text>
</comment>
<accession>A0A7N0ZXZ8</accession>
<evidence type="ECO:0000313" key="6">
    <source>
        <dbReference type="EnsemblPlants" id="Kaladp0048s0054.1.v1.1.CDS.1"/>
    </source>
</evidence>
<evidence type="ECO:0000256" key="3">
    <source>
        <dbReference type="ARBA" id="ARBA00038471"/>
    </source>
</evidence>
<keyword evidence="1 4" id="KW-0732">Signal</keyword>
<dbReference type="SUPFAM" id="SSF101148">
    <property type="entry name" value="Plant invertase/pectin methylesterase inhibitor"/>
    <property type="match status" value="1"/>
</dbReference>
<proteinExistence type="inferred from homology"/>
<dbReference type="NCBIfam" id="TIGR01614">
    <property type="entry name" value="PME_inhib"/>
    <property type="match status" value="1"/>
</dbReference>
<evidence type="ECO:0000256" key="4">
    <source>
        <dbReference type="SAM" id="SignalP"/>
    </source>
</evidence>
<dbReference type="PANTHER" id="PTHR35357">
    <property type="entry name" value="OS02G0537100 PROTEIN"/>
    <property type="match status" value="1"/>
</dbReference>
<dbReference type="PANTHER" id="PTHR35357:SF19">
    <property type="entry name" value="OS05G0283200 PROTEIN"/>
    <property type="match status" value="1"/>
</dbReference>
<dbReference type="SMART" id="SM00856">
    <property type="entry name" value="PMEI"/>
    <property type="match status" value="1"/>
</dbReference>
<keyword evidence="7" id="KW-1185">Reference proteome</keyword>
<organism evidence="6 7">
    <name type="scientific">Kalanchoe fedtschenkoi</name>
    <name type="common">Lavender scallops</name>
    <name type="synonym">South American air plant</name>
    <dbReference type="NCBI Taxonomy" id="63787"/>
    <lineage>
        <taxon>Eukaryota</taxon>
        <taxon>Viridiplantae</taxon>
        <taxon>Streptophyta</taxon>
        <taxon>Embryophyta</taxon>
        <taxon>Tracheophyta</taxon>
        <taxon>Spermatophyta</taxon>
        <taxon>Magnoliopsida</taxon>
        <taxon>eudicotyledons</taxon>
        <taxon>Gunneridae</taxon>
        <taxon>Pentapetalae</taxon>
        <taxon>Saxifragales</taxon>
        <taxon>Crassulaceae</taxon>
        <taxon>Kalanchoe</taxon>
    </lineage>
</organism>
<evidence type="ECO:0000256" key="2">
    <source>
        <dbReference type="ARBA" id="ARBA00023157"/>
    </source>
</evidence>
<dbReference type="InterPro" id="IPR035513">
    <property type="entry name" value="Invertase/methylesterase_inhib"/>
</dbReference>
<dbReference type="Gramene" id="Kaladp0048s0054.1.v1.1">
    <property type="protein sequence ID" value="Kaladp0048s0054.1.v1.1.CDS.1"/>
    <property type="gene ID" value="Kaladp0048s0054.v1.1"/>
</dbReference>
<reference evidence="6" key="1">
    <citation type="submission" date="2021-01" db="UniProtKB">
        <authorList>
            <consortium name="EnsemblPlants"/>
        </authorList>
    </citation>
    <scope>IDENTIFICATION</scope>
</reference>